<organism evidence="1 2">
    <name type="scientific">Streptomyces sannanensis</name>
    <dbReference type="NCBI Taxonomy" id="285536"/>
    <lineage>
        <taxon>Bacteria</taxon>
        <taxon>Bacillati</taxon>
        <taxon>Actinomycetota</taxon>
        <taxon>Actinomycetes</taxon>
        <taxon>Kitasatosporales</taxon>
        <taxon>Streptomycetaceae</taxon>
        <taxon>Streptomyces</taxon>
    </lineage>
</organism>
<name>A0ABP6SB62_9ACTN</name>
<reference evidence="2" key="1">
    <citation type="journal article" date="2019" name="Int. J. Syst. Evol. Microbiol.">
        <title>The Global Catalogue of Microorganisms (GCM) 10K type strain sequencing project: providing services to taxonomists for standard genome sequencing and annotation.</title>
        <authorList>
            <consortium name="The Broad Institute Genomics Platform"/>
            <consortium name="The Broad Institute Genome Sequencing Center for Infectious Disease"/>
            <person name="Wu L."/>
            <person name="Ma J."/>
        </authorList>
    </citation>
    <scope>NUCLEOTIDE SEQUENCE [LARGE SCALE GENOMIC DNA]</scope>
    <source>
        <strain evidence="2">JCM 9651</strain>
    </source>
</reference>
<sequence length="67" mass="7690">MPTAAKSDDDAATWLPSYRPYQCAYVARQVAVKRKYGLWVTRAERDAMRRVLERCPQEAFPGRASRA</sequence>
<keyword evidence="2" id="KW-1185">Reference proteome</keyword>
<dbReference type="EMBL" id="BAAAYL010000001">
    <property type="protein sequence ID" value="GAA3372310.1"/>
    <property type="molecule type" value="Genomic_DNA"/>
</dbReference>
<gene>
    <name evidence="1" type="ORF">GCM10020367_26700</name>
</gene>
<evidence type="ECO:0008006" key="3">
    <source>
        <dbReference type="Google" id="ProtNLM"/>
    </source>
</evidence>
<evidence type="ECO:0000313" key="1">
    <source>
        <dbReference type="EMBL" id="GAA3372310.1"/>
    </source>
</evidence>
<evidence type="ECO:0000313" key="2">
    <source>
        <dbReference type="Proteomes" id="UP001499990"/>
    </source>
</evidence>
<comment type="caution">
    <text evidence="1">The sequence shown here is derived from an EMBL/GenBank/DDBJ whole genome shotgun (WGS) entry which is preliminary data.</text>
</comment>
<dbReference type="Proteomes" id="UP001499990">
    <property type="component" value="Unassembled WGS sequence"/>
</dbReference>
<proteinExistence type="predicted"/>
<accession>A0ABP6SB62</accession>
<protein>
    <recommendedName>
        <fullName evidence="3">HNH endonuclease</fullName>
    </recommendedName>
</protein>